<feature type="compositionally biased region" description="Polar residues" evidence="2">
    <location>
        <begin position="296"/>
        <end position="315"/>
    </location>
</feature>
<dbReference type="AlphaFoldDB" id="A0A5J4TVN6"/>
<feature type="coiled-coil region" evidence="1">
    <location>
        <begin position="17"/>
        <end position="67"/>
    </location>
</feature>
<evidence type="ECO:0000256" key="1">
    <source>
        <dbReference type="SAM" id="Coils"/>
    </source>
</evidence>
<sequence>MLVPDFQPIVTENQLKYALAKKDLDKAEADRRVLTARFNEGRIRPKAALLEIKLAEADLLLDKYEMKFRTPPYSRQTQLVDHSNYISPGQYTQTYNDQFQVQNNPSSAIQRASPNIKSAQFGPTLSPVVEKLIKDFINTTQAPSPLYESQMAEQQYVETIQPNRVSQPLSLSSTFSQHQTPGTNRYQITPYASPGSQALQTRFSENSMIKIGYDPPSREITADYLHQFVEESPYKRLHDQRMKRREKEKQILDQMNTRSKEREILKEKELKQQQVLIQQQEKQILSQFPQHISNNNNNYISDSVSRTPTSQQKVASSVLPLF</sequence>
<dbReference type="Proteomes" id="UP000324800">
    <property type="component" value="Unassembled WGS sequence"/>
</dbReference>
<evidence type="ECO:0000256" key="2">
    <source>
        <dbReference type="SAM" id="MobiDB-lite"/>
    </source>
</evidence>
<feature type="region of interest" description="Disordered" evidence="2">
    <location>
        <begin position="296"/>
        <end position="322"/>
    </location>
</feature>
<gene>
    <name evidence="3" type="ORF">EZS28_042490</name>
</gene>
<reference evidence="3 4" key="1">
    <citation type="submission" date="2019-03" db="EMBL/GenBank/DDBJ databases">
        <title>Single cell metagenomics reveals metabolic interactions within the superorganism composed of flagellate Streblomastix strix and complex community of Bacteroidetes bacteria on its surface.</title>
        <authorList>
            <person name="Treitli S.C."/>
            <person name="Kolisko M."/>
            <person name="Husnik F."/>
            <person name="Keeling P."/>
            <person name="Hampl V."/>
        </authorList>
    </citation>
    <scope>NUCLEOTIDE SEQUENCE [LARGE SCALE GENOMIC DNA]</scope>
    <source>
        <strain evidence="3">ST1C</strain>
    </source>
</reference>
<protein>
    <submittedName>
        <fullName evidence="3">Uncharacterized protein</fullName>
    </submittedName>
</protein>
<comment type="caution">
    <text evidence="3">The sequence shown here is derived from an EMBL/GenBank/DDBJ whole genome shotgun (WGS) entry which is preliminary data.</text>
</comment>
<feature type="non-terminal residue" evidence="3">
    <location>
        <position position="322"/>
    </location>
</feature>
<name>A0A5J4TVN6_9EUKA</name>
<keyword evidence="1" id="KW-0175">Coiled coil</keyword>
<proteinExistence type="predicted"/>
<dbReference type="EMBL" id="SNRW01024805">
    <property type="protein sequence ID" value="KAA6361983.1"/>
    <property type="molecule type" value="Genomic_DNA"/>
</dbReference>
<evidence type="ECO:0000313" key="4">
    <source>
        <dbReference type="Proteomes" id="UP000324800"/>
    </source>
</evidence>
<organism evidence="3 4">
    <name type="scientific">Streblomastix strix</name>
    <dbReference type="NCBI Taxonomy" id="222440"/>
    <lineage>
        <taxon>Eukaryota</taxon>
        <taxon>Metamonada</taxon>
        <taxon>Preaxostyla</taxon>
        <taxon>Oxymonadida</taxon>
        <taxon>Streblomastigidae</taxon>
        <taxon>Streblomastix</taxon>
    </lineage>
</organism>
<evidence type="ECO:0000313" key="3">
    <source>
        <dbReference type="EMBL" id="KAA6361983.1"/>
    </source>
</evidence>
<accession>A0A5J4TVN6</accession>